<keyword evidence="6" id="KW-0812">Transmembrane</keyword>
<keyword evidence="6" id="KW-0472">Membrane</keyword>
<accession>A0A1X6WL70</accession>
<reference evidence="10" key="1">
    <citation type="submission" date="2017-02" db="EMBL/GenBank/DDBJ databases">
        <authorList>
            <person name="Dridi B."/>
        </authorList>
    </citation>
    <scope>NUCLEOTIDE SEQUENCE [LARGE SCALE GENOMIC DNA]</scope>
    <source>
        <strain evidence="10">bH819</strain>
    </source>
</reference>
<feature type="transmembrane region" description="Helical" evidence="6">
    <location>
        <begin position="315"/>
        <end position="335"/>
    </location>
</feature>
<dbReference type="InterPro" id="IPR019931">
    <property type="entry name" value="LPXTG_anchor"/>
</dbReference>
<evidence type="ECO:0000256" key="3">
    <source>
        <dbReference type="ARBA" id="ARBA00022729"/>
    </source>
</evidence>
<organism evidence="9 10">
    <name type="scientific">Vagococcus fluvialis bH819</name>
    <dbReference type="NCBI Taxonomy" id="1255619"/>
    <lineage>
        <taxon>Bacteria</taxon>
        <taxon>Bacillati</taxon>
        <taxon>Bacillota</taxon>
        <taxon>Bacilli</taxon>
        <taxon>Lactobacillales</taxon>
        <taxon>Enterococcaceae</taxon>
        <taxon>Vagococcus</taxon>
    </lineage>
</organism>
<feature type="region of interest" description="Disordered" evidence="5">
    <location>
        <begin position="35"/>
        <end position="73"/>
    </location>
</feature>
<dbReference type="Proteomes" id="UP000195918">
    <property type="component" value="Unassembled WGS sequence"/>
</dbReference>
<keyword evidence="3 7" id="KW-0732">Signal</keyword>
<protein>
    <recommendedName>
        <fullName evidence="8">Gram-positive cocci surface proteins LPxTG domain-containing protein</fullName>
    </recommendedName>
</protein>
<evidence type="ECO:0000313" key="10">
    <source>
        <dbReference type="Proteomes" id="UP000195918"/>
    </source>
</evidence>
<feature type="signal peptide" evidence="7">
    <location>
        <begin position="1"/>
        <end position="23"/>
    </location>
</feature>
<evidence type="ECO:0000259" key="8">
    <source>
        <dbReference type="PROSITE" id="PS50847"/>
    </source>
</evidence>
<name>A0A1X6WL70_9ENTE</name>
<dbReference type="RefSeq" id="WP_086950713.1">
    <property type="nucleotide sequence ID" value="NZ_FWFD01000007.1"/>
</dbReference>
<dbReference type="EMBL" id="FWFD01000007">
    <property type="protein sequence ID" value="SLM85073.1"/>
    <property type="molecule type" value="Genomic_DNA"/>
</dbReference>
<evidence type="ECO:0000256" key="2">
    <source>
        <dbReference type="ARBA" id="ARBA00022525"/>
    </source>
</evidence>
<evidence type="ECO:0000256" key="6">
    <source>
        <dbReference type="SAM" id="Phobius"/>
    </source>
</evidence>
<dbReference type="NCBIfam" id="TIGR01167">
    <property type="entry name" value="LPXTG_anchor"/>
    <property type="match status" value="1"/>
</dbReference>
<proteinExistence type="predicted"/>
<evidence type="ECO:0000313" key="9">
    <source>
        <dbReference type="EMBL" id="SLM85073.1"/>
    </source>
</evidence>
<keyword evidence="2" id="KW-0964">Secreted</keyword>
<keyword evidence="6" id="KW-1133">Transmembrane helix</keyword>
<evidence type="ECO:0000256" key="5">
    <source>
        <dbReference type="SAM" id="MobiDB-lite"/>
    </source>
</evidence>
<evidence type="ECO:0000256" key="1">
    <source>
        <dbReference type="ARBA" id="ARBA00022512"/>
    </source>
</evidence>
<evidence type="ECO:0000256" key="7">
    <source>
        <dbReference type="SAM" id="SignalP"/>
    </source>
</evidence>
<dbReference type="OrthoDB" id="2194754at2"/>
<sequence length="339" mass="37777">MKNKLMLVCGLVIVGSAPLLVYGAEEQGTKATVEEVKKEELKETTSETKEELKTTESSVTKEEVKKEETKKEETKPAAMILPKELQGKWVAYNEGQKLDLTISGDMYVDGKATEYNVVSYTLKDGFYTVAWDVDAFAEKYGKEALGNPQPFIFSYDANKDIITTSGGLEYTRNDKDTNEEYYDKYVKNQDLPGFLQDKWIATVEGQKIEWTIGARNLNVNGVLDYKIDAYGIKGTQYSLLWDVDDYINRYGKPGNFNPQPIMFDYNEKDDTLVSGDAVFARASKNVKDEGAKVAKKEEPKSINKTGVLPQTGEKITLALSIAGGVIATIGSIILIKKNK</sequence>
<dbReference type="PROSITE" id="PS50847">
    <property type="entry name" value="GRAM_POS_ANCHORING"/>
    <property type="match status" value="1"/>
</dbReference>
<feature type="chain" id="PRO_5038947225" description="Gram-positive cocci surface proteins LPxTG domain-containing protein" evidence="7">
    <location>
        <begin position="24"/>
        <end position="339"/>
    </location>
</feature>
<feature type="domain" description="Gram-positive cocci surface proteins LPxTG" evidence="8">
    <location>
        <begin position="308"/>
        <end position="339"/>
    </location>
</feature>
<dbReference type="AlphaFoldDB" id="A0A1X6WL70"/>
<keyword evidence="10" id="KW-1185">Reference proteome</keyword>
<keyword evidence="1" id="KW-0134">Cell wall</keyword>
<gene>
    <name evidence="9" type="ORF">FM121_03180</name>
</gene>
<dbReference type="Pfam" id="PF00746">
    <property type="entry name" value="Gram_pos_anchor"/>
    <property type="match status" value="1"/>
</dbReference>
<evidence type="ECO:0000256" key="4">
    <source>
        <dbReference type="ARBA" id="ARBA00023088"/>
    </source>
</evidence>
<keyword evidence="4" id="KW-0572">Peptidoglycan-anchor</keyword>